<dbReference type="Pfam" id="PF00191">
    <property type="entry name" value="Annexin"/>
    <property type="match status" value="4"/>
</dbReference>
<dbReference type="GO" id="GO:0001786">
    <property type="term" value="F:phosphatidylserine binding"/>
    <property type="evidence" value="ECO:0007669"/>
    <property type="project" value="TreeGrafter"/>
</dbReference>
<name>A0AAV5SP36_9BILA</name>
<dbReference type="GO" id="GO:0012506">
    <property type="term" value="C:vesicle membrane"/>
    <property type="evidence" value="ECO:0007669"/>
    <property type="project" value="TreeGrafter"/>
</dbReference>
<dbReference type="InterPro" id="IPR037104">
    <property type="entry name" value="Annexin_sf"/>
</dbReference>
<keyword evidence="5 6" id="KW-0111">Calcium/phospholipid-binding</keyword>
<dbReference type="PROSITE" id="PS51897">
    <property type="entry name" value="ANNEXIN_2"/>
    <property type="match status" value="4"/>
</dbReference>
<dbReference type="InterPro" id="IPR018252">
    <property type="entry name" value="Annexin_repeat_CS"/>
</dbReference>
<comment type="domain">
    <text evidence="6">A pair of annexin repeats may form one binding site for calcium and phospholipid.</text>
</comment>
<dbReference type="PRINTS" id="PR00196">
    <property type="entry name" value="ANNEXIN"/>
</dbReference>
<dbReference type="FunFam" id="1.10.220.10:FF:000001">
    <property type="entry name" value="Annexin"/>
    <property type="match status" value="1"/>
</dbReference>
<comment type="caution">
    <text evidence="7">The sequence shown here is derived from an EMBL/GenBank/DDBJ whole genome shotgun (WGS) entry which is preliminary data.</text>
</comment>
<dbReference type="FunFam" id="1.10.220.10:FF:000003">
    <property type="entry name" value="Annexin"/>
    <property type="match status" value="1"/>
</dbReference>
<accession>A0AAV5SP36</accession>
<dbReference type="InterPro" id="IPR018502">
    <property type="entry name" value="Annexin_repeat"/>
</dbReference>
<dbReference type="InterPro" id="IPR001464">
    <property type="entry name" value="Annexin"/>
</dbReference>
<evidence type="ECO:0000256" key="4">
    <source>
        <dbReference type="ARBA" id="ARBA00023216"/>
    </source>
</evidence>
<proteinExistence type="inferred from homology"/>
<evidence type="ECO:0000313" key="7">
    <source>
        <dbReference type="EMBL" id="GMS83873.1"/>
    </source>
</evidence>
<dbReference type="Proteomes" id="UP001432027">
    <property type="component" value="Unassembled WGS sequence"/>
</dbReference>
<keyword evidence="3 6" id="KW-0106">Calcium</keyword>
<dbReference type="PANTHER" id="PTHR10502:SF102">
    <property type="entry name" value="ANNEXIN B11"/>
    <property type="match status" value="1"/>
</dbReference>
<dbReference type="GO" id="GO:0005544">
    <property type="term" value="F:calcium-dependent phospholipid binding"/>
    <property type="evidence" value="ECO:0007669"/>
    <property type="project" value="UniProtKB-KW"/>
</dbReference>
<evidence type="ECO:0000256" key="3">
    <source>
        <dbReference type="ARBA" id="ARBA00022837"/>
    </source>
</evidence>
<organism evidence="7 8">
    <name type="scientific">Pristionchus entomophagus</name>
    <dbReference type="NCBI Taxonomy" id="358040"/>
    <lineage>
        <taxon>Eukaryota</taxon>
        <taxon>Metazoa</taxon>
        <taxon>Ecdysozoa</taxon>
        <taxon>Nematoda</taxon>
        <taxon>Chromadorea</taxon>
        <taxon>Rhabditida</taxon>
        <taxon>Rhabditina</taxon>
        <taxon>Diplogasteromorpha</taxon>
        <taxon>Diplogasteroidea</taxon>
        <taxon>Neodiplogasteridae</taxon>
        <taxon>Pristionchus</taxon>
    </lineage>
</organism>
<comment type="similarity">
    <text evidence="1 6">Belongs to the annexin family.</text>
</comment>
<protein>
    <recommendedName>
        <fullName evidence="6">Annexin</fullName>
    </recommendedName>
</protein>
<keyword evidence="4 6" id="KW-0041">Annexin</keyword>
<evidence type="ECO:0000313" key="8">
    <source>
        <dbReference type="Proteomes" id="UP001432027"/>
    </source>
</evidence>
<evidence type="ECO:0000256" key="5">
    <source>
        <dbReference type="ARBA" id="ARBA00023302"/>
    </source>
</evidence>
<dbReference type="PANTHER" id="PTHR10502">
    <property type="entry name" value="ANNEXIN"/>
    <property type="match status" value="1"/>
</dbReference>
<dbReference type="FunFam" id="1.10.220.10:FF:000002">
    <property type="entry name" value="Annexin"/>
    <property type="match status" value="1"/>
</dbReference>
<dbReference type="AlphaFoldDB" id="A0AAV5SP36"/>
<evidence type="ECO:0000256" key="2">
    <source>
        <dbReference type="ARBA" id="ARBA00022737"/>
    </source>
</evidence>
<dbReference type="PROSITE" id="PS00223">
    <property type="entry name" value="ANNEXIN_1"/>
    <property type="match status" value="2"/>
</dbReference>
<dbReference type="Gene3D" id="1.10.220.10">
    <property type="entry name" value="Annexin"/>
    <property type="match status" value="4"/>
</dbReference>
<dbReference type="GO" id="GO:0005737">
    <property type="term" value="C:cytoplasm"/>
    <property type="evidence" value="ECO:0007669"/>
    <property type="project" value="TreeGrafter"/>
</dbReference>
<dbReference type="GO" id="GO:0005886">
    <property type="term" value="C:plasma membrane"/>
    <property type="evidence" value="ECO:0007669"/>
    <property type="project" value="TreeGrafter"/>
</dbReference>
<dbReference type="SUPFAM" id="SSF47874">
    <property type="entry name" value="Annexin"/>
    <property type="match status" value="1"/>
</dbReference>
<keyword evidence="2 6" id="KW-0677">Repeat</keyword>
<dbReference type="GO" id="GO:0005634">
    <property type="term" value="C:nucleus"/>
    <property type="evidence" value="ECO:0007669"/>
    <property type="project" value="TreeGrafter"/>
</dbReference>
<evidence type="ECO:0000256" key="1">
    <source>
        <dbReference type="ARBA" id="ARBA00007831"/>
    </source>
</evidence>
<keyword evidence="8" id="KW-1185">Reference proteome</keyword>
<evidence type="ECO:0000256" key="6">
    <source>
        <dbReference type="RuleBase" id="RU003540"/>
    </source>
</evidence>
<dbReference type="EMBL" id="BTSX01000002">
    <property type="protein sequence ID" value="GMS83873.1"/>
    <property type="molecule type" value="Genomic_DNA"/>
</dbReference>
<reference evidence="7" key="1">
    <citation type="submission" date="2023-10" db="EMBL/GenBank/DDBJ databases">
        <title>Genome assembly of Pristionchus species.</title>
        <authorList>
            <person name="Yoshida K."/>
            <person name="Sommer R.J."/>
        </authorList>
    </citation>
    <scope>NUCLEOTIDE SEQUENCE</scope>
    <source>
        <strain evidence="7">RS0144</strain>
    </source>
</reference>
<dbReference type="SMART" id="SM00335">
    <property type="entry name" value="ANX"/>
    <property type="match status" value="4"/>
</dbReference>
<sequence length="317" mass="35423">MWGNPSVKPYPAFHANDDAETLRNAMKGLGCNNSKVIQVLCARTNGQRQEIARAFKTMYGKDLLDDLKSELHGDFEDVILALMERSPVYDARQLRKAMEGLGTREAILIEIMTTRTNAQIDELKYTYKQMYGSELEKDLIGETSGDFKRLLVSLCAGGRDESMHVDPVRANHDARKLYQAGEGRLGTDESTFNAILAAQNYAQLRLVFDEYQKVCNRSVEQAVQNEFEGDIRDGLLAVCTVVRSKPAYFATLLHNSMKGMGTRDGDLIRAVVSRAEVDMTDIRSAFEALYKQPLEKAIKDDCSGSYKDALVALVRGN</sequence>
<dbReference type="FunFam" id="1.10.220.10:FF:000004">
    <property type="entry name" value="Annexin"/>
    <property type="match status" value="1"/>
</dbReference>
<dbReference type="GO" id="GO:0005509">
    <property type="term" value="F:calcium ion binding"/>
    <property type="evidence" value="ECO:0007669"/>
    <property type="project" value="InterPro"/>
</dbReference>
<gene>
    <name evidence="7" type="ORF">PENTCL1PPCAC_6048</name>
</gene>